<name>S4NKW8_9NEOP</name>
<dbReference type="EMBL" id="GAIX01014846">
    <property type="protein sequence ID" value="JAA77714.1"/>
    <property type="molecule type" value="Transcribed_RNA"/>
</dbReference>
<feature type="compositionally biased region" description="Basic and acidic residues" evidence="1">
    <location>
        <begin position="9"/>
        <end position="22"/>
    </location>
</feature>
<evidence type="ECO:0000313" key="2">
    <source>
        <dbReference type="EMBL" id="JAA77714.1"/>
    </source>
</evidence>
<protein>
    <submittedName>
        <fullName evidence="2">Uncharacterized protein</fullName>
    </submittedName>
</protein>
<feature type="non-terminal residue" evidence="2">
    <location>
        <position position="71"/>
    </location>
</feature>
<dbReference type="AlphaFoldDB" id="S4NKW8"/>
<feature type="region of interest" description="Disordered" evidence="1">
    <location>
        <begin position="1"/>
        <end position="23"/>
    </location>
</feature>
<sequence>MYTPGNSRKNTDSSDTLEKEYNYNEDDCNYVNMGSSSNDINDGREPNMDKGLLNMLFMDNVSWKWSWNTEG</sequence>
<evidence type="ECO:0000256" key="1">
    <source>
        <dbReference type="SAM" id="MobiDB-lite"/>
    </source>
</evidence>
<proteinExistence type="predicted"/>
<organism evidence="2">
    <name type="scientific">Pararge aegeria</name>
    <name type="common">speckled wood butterfly</name>
    <dbReference type="NCBI Taxonomy" id="116150"/>
    <lineage>
        <taxon>Eukaryota</taxon>
        <taxon>Metazoa</taxon>
        <taxon>Ecdysozoa</taxon>
        <taxon>Arthropoda</taxon>
        <taxon>Hexapoda</taxon>
        <taxon>Insecta</taxon>
        <taxon>Pterygota</taxon>
        <taxon>Neoptera</taxon>
        <taxon>Endopterygota</taxon>
        <taxon>Lepidoptera</taxon>
        <taxon>Glossata</taxon>
        <taxon>Ditrysia</taxon>
        <taxon>Papilionoidea</taxon>
        <taxon>Nymphalidae</taxon>
        <taxon>Satyrinae</taxon>
        <taxon>Satyrini</taxon>
        <taxon>Parargina</taxon>
        <taxon>Pararge</taxon>
    </lineage>
</organism>
<reference evidence="2" key="1">
    <citation type="journal article" date="2013" name="BMC Genomics">
        <title>Unscrambling butterfly oogenesis.</title>
        <authorList>
            <person name="Carter J.M."/>
            <person name="Baker S.C."/>
            <person name="Pink R."/>
            <person name="Carter D.R."/>
            <person name="Collins A."/>
            <person name="Tomlin J."/>
            <person name="Gibbs M."/>
            <person name="Breuker C.J."/>
        </authorList>
    </citation>
    <scope>NUCLEOTIDE SEQUENCE</scope>
    <source>
        <tissue evidence="2">Ovary</tissue>
    </source>
</reference>
<reference evidence="2" key="2">
    <citation type="submission" date="2013-05" db="EMBL/GenBank/DDBJ databases">
        <authorList>
            <person name="Carter J.-M."/>
            <person name="Baker S.C."/>
            <person name="Pink R."/>
            <person name="Carter D.R.F."/>
            <person name="Collins A."/>
            <person name="Tomlin J."/>
            <person name="Gibbs M."/>
            <person name="Breuker C.J."/>
        </authorList>
    </citation>
    <scope>NUCLEOTIDE SEQUENCE</scope>
    <source>
        <tissue evidence="2">Ovary</tissue>
    </source>
</reference>
<accession>S4NKW8</accession>